<evidence type="ECO:0000313" key="2">
    <source>
        <dbReference type="Proteomes" id="UP000195442"/>
    </source>
</evidence>
<proteinExistence type="predicted"/>
<keyword evidence="2" id="KW-1185">Reference proteome</keyword>
<dbReference type="Proteomes" id="UP000195442">
    <property type="component" value="Unassembled WGS sequence"/>
</dbReference>
<dbReference type="OrthoDB" id="5511088at2"/>
<dbReference type="AlphaFoldDB" id="A0A1R4H1L0"/>
<organism evidence="1 2">
    <name type="scientific">Crenothrix polyspora</name>
    <dbReference type="NCBI Taxonomy" id="360316"/>
    <lineage>
        <taxon>Bacteria</taxon>
        <taxon>Pseudomonadati</taxon>
        <taxon>Pseudomonadota</taxon>
        <taxon>Gammaproteobacteria</taxon>
        <taxon>Methylococcales</taxon>
        <taxon>Crenotrichaceae</taxon>
        <taxon>Crenothrix</taxon>
    </lineage>
</organism>
<gene>
    <name evidence="1" type="ORF">CRENPOLYSF2_1470010</name>
</gene>
<protein>
    <submittedName>
        <fullName evidence="1">Uncharacterized protein</fullName>
    </submittedName>
</protein>
<sequence>MVGQRGNTWYLAGTFINEGNAQAKVAEITPTSSISCTIPQGKTIFFPIYNYINFNTPGVCGQGETNLTVIGMRKSSADHVNMVKKSSISLYVDGKKYAYNRKVSPVFELTLPEDNIWDAGCSPDGVPGGVYSAAVDDGYYAQVTNLQPGEHTIEYSIIDDNGIYHNNKYYITIVKTRKF</sequence>
<evidence type="ECO:0000313" key="1">
    <source>
        <dbReference type="EMBL" id="SJM90105.1"/>
    </source>
</evidence>
<accession>A0A1R4H1L0</accession>
<name>A0A1R4H1L0_9GAMM</name>
<dbReference type="EMBL" id="FUKJ01000054">
    <property type="protein sequence ID" value="SJM90105.1"/>
    <property type="molecule type" value="Genomic_DNA"/>
</dbReference>
<dbReference type="RefSeq" id="WP_087145953.1">
    <property type="nucleotide sequence ID" value="NZ_FUKJ01000054.1"/>
</dbReference>
<reference evidence="2" key="1">
    <citation type="submission" date="2017-02" db="EMBL/GenBank/DDBJ databases">
        <authorList>
            <person name="Daims H."/>
        </authorList>
    </citation>
    <scope>NUCLEOTIDE SEQUENCE [LARGE SCALE GENOMIC DNA]</scope>
</reference>